<comment type="caution">
    <text evidence="1">The sequence shown here is derived from an EMBL/GenBank/DDBJ whole genome shotgun (WGS) entry which is preliminary data.</text>
</comment>
<accession>A0ABD2LFH5</accession>
<proteinExistence type="predicted"/>
<name>A0ABD2LFH5_9BILA</name>
<dbReference type="AlphaFoldDB" id="A0ABD2LFH5"/>
<dbReference type="EMBL" id="JBICBT010000428">
    <property type="protein sequence ID" value="KAL3113973.1"/>
    <property type="molecule type" value="Genomic_DNA"/>
</dbReference>
<sequence>MMNKRIYFSWNAQPLSISAYRGEDVILNEQTATETLNEWTSKQYLAIEPDQQWTSQDNTPITFKYGQKVIGHICARELRKTTVMSLMIKKRVYFPYTRQGYSVDALYNVNGQQTIDNYAMFYIFNISYFLEIDLDDFALLHENDWVNFYLRNGNNQNGIGHYFGSATVHALRQVHNIDFSGGVRNYDSLGNF</sequence>
<evidence type="ECO:0000313" key="2">
    <source>
        <dbReference type="Proteomes" id="UP001620626"/>
    </source>
</evidence>
<dbReference type="Proteomes" id="UP001620626">
    <property type="component" value="Unassembled WGS sequence"/>
</dbReference>
<organism evidence="1 2">
    <name type="scientific">Heterodera trifolii</name>
    <dbReference type="NCBI Taxonomy" id="157864"/>
    <lineage>
        <taxon>Eukaryota</taxon>
        <taxon>Metazoa</taxon>
        <taxon>Ecdysozoa</taxon>
        <taxon>Nematoda</taxon>
        <taxon>Chromadorea</taxon>
        <taxon>Rhabditida</taxon>
        <taxon>Tylenchina</taxon>
        <taxon>Tylenchomorpha</taxon>
        <taxon>Tylenchoidea</taxon>
        <taxon>Heteroderidae</taxon>
        <taxon>Heteroderinae</taxon>
        <taxon>Heterodera</taxon>
    </lineage>
</organism>
<evidence type="ECO:0000313" key="1">
    <source>
        <dbReference type="EMBL" id="KAL3113973.1"/>
    </source>
</evidence>
<keyword evidence="2" id="KW-1185">Reference proteome</keyword>
<protein>
    <submittedName>
        <fullName evidence="1">Uncharacterized protein</fullName>
    </submittedName>
</protein>
<gene>
    <name evidence="1" type="ORF">niasHT_015916</name>
</gene>
<reference evidence="1 2" key="1">
    <citation type="submission" date="2024-10" db="EMBL/GenBank/DDBJ databases">
        <authorList>
            <person name="Kim D."/>
        </authorList>
    </citation>
    <scope>NUCLEOTIDE SEQUENCE [LARGE SCALE GENOMIC DNA]</scope>
    <source>
        <strain evidence="1">BH-2024</strain>
    </source>
</reference>